<organism evidence="2 3">
    <name type="scientific">Perkinsus olseni</name>
    <name type="common">Perkinsus atlanticus</name>
    <dbReference type="NCBI Taxonomy" id="32597"/>
    <lineage>
        <taxon>Eukaryota</taxon>
        <taxon>Sar</taxon>
        <taxon>Alveolata</taxon>
        <taxon>Perkinsozoa</taxon>
        <taxon>Perkinsea</taxon>
        <taxon>Perkinsida</taxon>
        <taxon>Perkinsidae</taxon>
        <taxon>Perkinsus</taxon>
    </lineage>
</organism>
<sequence>GLLQAAQVSRATRKLLGEVLRDSTSSTAQEEASLSPTEDPKPVLLQSMSDAQTSTLTVQARVPEGSEALARGESRRAARYDEVVQSSMPKYPVYPLSSTPILWHLSPPHFTREVFNLTAHKLALVVRSAAADGCGLGFRERHRGLPRRLTDRARAEDFAGVLVSAALSRVDRFSHRDLCIVIQSVGSLYRTRLVSEVDARTVLEPALARLMTNEAVKRTLPIDLARVVSGVKYLPASVWRTGIIAGLERHTVFILNLPYTVPFREAIPPGALVSLCVAWSAMRGSGRALRLLANHLPKRKGDLGPAEWVRCVQALSSAKGGWSRRKRRLERRLARVRC</sequence>
<accession>A0A7J6U4Z5</accession>
<evidence type="ECO:0000313" key="3">
    <source>
        <dbReference type="Proteomes" id="UP000553632"/>
    </source>
</evidence>
<feature type="non-terminal residue" evidence="2">
    <location>
        <position position="1"/>
    </location>
</feature>
<evidence type="ECO:0000256" key="1">
    <source>
        <dbReference type="SAM" id="MobiDB-lite"/>
    </source>
</evidence>
<feature type="compositionally biased region" description="Polar residues" evidence="1">
    <location>
        <begin position="22"/>
        <end position="36"/>
    </location>
</feature>
<comment type="caution">
    <text evidence="2">The sequence shown here is derived from an EMBL/GenBank/DDBJ whole genome shotgun (WGS) entry which is preliminary data.</text>
</comment>
<dbReference type="EMBL" id="JABANO010006395">
    <property type="protein sequence ID" value="KAF4751890.1"/>
    <property type="molecule type" value="Genomic_DNA"/>
</dbReference>
<proteinExistence type="predicted"/>
<name>A0A7J6U4Z5_PEROL</name>
<reference evidence="2 3" key="1">
    <citation type="submission" date="2020-04" db="EMBL/GenBank/DDBJ databases">
        <title>Perkinsus olseni comparative genomics.</title>
        <authorList>
            <person name="Bogema D.R."/>
        </authorList>
    </citation>
    <scope>NUCLEOTIDE SEQUENCE [LARGE SCALE GENOMIC DNA]</scope>
    <source>
        <strain evidence="2 3">ATCC PRA-207</strain>
    </source>
</reference>
<evidence type="ECO:0000313" key="2">
    <source>
        <dbReference type="EMBL" id="KAF4751890.1"/>
    </source>
</evidence>
<protein>
    <submittedName>
        <fullName evidence="2">Uncharacterized protein</fullName>
    </submittedName>
</protein>
<keyword evidence="3" id="KW-1185">Reference proteome</keyword>
<gene>
    <name evidence="2" type="ORF">FOZ63_025173</name>
</gene>
<dbReference type="AlphaFoldDB" id="A0A7J6U4Z5"/>
<feature type="region of interest" description="Disordered" evidence="1">
    <location>
        <begin position="20"/>
        <end position="42"/>
    </location>
</feature>
<dbReference type="Proteomes" id="UP000553632">
    <property type="component" value="Unassembled WGS sequence"/>
</dbReference>